<evidence type="ECO:0000313" key="5">
    <source>
        <dbReference type="EMBL" id="KAH7352606.1"/>
    </source>
</evidence>
<dbReference type="PANTHER" id="PTHR46225:SF19">
    <property type="entry name" value="RING-TYPE DOMAIN-CONTAINING PROTEIN"/>
    <property type="match status" value="1"/>
</dbReference>
<feature type="compositionally biased region" description="Low complexity" evidence="2">
    <location>
        <begin position="306"/>
        <end position="328"/>
    </location>
</feature>
<dbReference type="OMA" id="RRCVINN"/>
<feature type="region of interest" description="Disordered" evidence="2">
    <location>
        <begin position="306"/>
        <end position="329"/>
    </location>
</feature>
<dbReference type="GO" id="GO:0008270">
    <property type="term" value="F:zinc ion binding"/>
    <property type="evidence" value="ECO:0007669"/>
    <property type="project" value="UniProtKB-KW"/>
</dbReference>
<feature type="compositionally biased region" description="Polar residues" evidence="2">
    <location>
        <begin position="33"/>
        <end position="42"/>
    </location>
</feature>
<gene>
    <name evidence="5" type="ORF">KP509_19G053800</name>
</gene>
<dbReference type="SUPFAM" id="SSF57850">
    <property type="entry name" value="RING/U-box"/>
    <property type="match status" value="1"/>
</dbReference>
<keyword evidence="1" id="KW-0479">Metal-binding</keyword>
<evidence type="ECO:0000259" key="4">
    <source>
        <dbReference type="PROSITE" id="PS50089"/>
    </source>
</evidence>
<organism evidence="5 6">
    <name type="scientific">Ceratopteris richardii</name>
    <name type="common">Triangle waterfern</name>
    <dbReference type="NCBI Taxonomy" id="49495"/>
    <lineage>
        <taxon>Eukaryota</taxon>
        <taxon>Viridiplantae</taxon>
        <taxon>Streptophyta</taxon>
        <taxon>Embryophyta</taxon>
        <taxon>Tracheophyta</taxon>
        <taxon>Polypodiopsida</taxon>
        <taxon>Polypodiidae</taxon>
        <taxon>Polypodiales</taxon>
        <taxon>Pteridineae</taxon>
        <taxon>Pteridaceae</taxon>
        <taxon>Parkerioideae</taxon>
        <taxon>Ceratopteris</taxon>
    </lineage>
</organism>
<keyword evidence="3" id="KW-1133">Transmembrane helix</keyword>
<dbReference type="OrthoDB" id="8062037at2759"/>
<evidence type="ECO:0000313" key="6">
    <source>
        <dbReference type="Proteomes" id="UP000825935"/>
    </source>
</evidence>
<dbReference type="AlphaFoldDB" id="A0A8T2SKA0"/>
<dbReference type="PANTHER" id="PTHR46225">
    <property type="entry name" value="C3H4 TYPE ZINC FINGER PROTEIN"/>
    <property type="match status" value="1"/>
</dbReference>
<dbReference type="Gene3D" id="3.30.40.10">
    <property type="entry name" value="Zinc/RING finger domain, C3HC4 (zinc finger)"/>
    <property type="match status" value="1"/>
</dbReference>
<dbReference type="InterPro" id="IPR001841">
    <property type="entry name" value="Znf_RING"/>
</dbReference>
<protein>
    <recommendedName>
        <fullName evidence="4">RING-type domain-containing protein</fullName>
    </recommendedName>
</protein>
<dbReference type="EMBL" id="CM035424">
    <property type="protein sequence ID" value="KAH7352606.1"/>
    <property type="molecule type" value="Genomic_DNA"/>
</dbReference>
<dbReference type="Pfam" id="PF13639">
    <property type="entry name" value="zf-RING_2"/>
    <property type="match status" value="1"/>
</dbReference>
<feature type="region of interest" description="Disordered" evidence="2">
    <location>
        <begin position="27"/>
        <end position="46"/>
    </location>
</feature>
<dbReference type="InterPro" id="IPR013083">
    <property type="entry name" value="Znf_RING/FYVE/PHD"/>
</dbReference>
<keyword evidence="3" id="KW-0472">Membrane</keyword>
<name>A0A8T2SKA0_CERRI</name>
<evidence type="ECO:0000256" key="2">
    <source>
        <dbReference type="SAM" id="MobiDB-lite"/>
    </source>
</evidence>
<feature type="transmembrane region" description="Helical" evidence="3">
    <location>
        <begin position="232"/>
        <end position="265"/>
    </location>
</feature>
<sequence>MLYCVIFSSRASMSSLRSPNSLIRSTRGMAPSPHNSTANPAQDQAEAAGLNGSRRISLLSSGFWVSMELFFTLAQILAAIVILAISQNERSDGPLPIWVIGYAAGCSASLPLLYWRYHHPAFHRFDAYGDQRHENIPLAQNQRSPATIQHQSTVWLPSMPVHNAAHSAVTVHFDAGYDSSENRPFSGINQVRIEMCMERLRMTVDCFFAVWFVLGNVWVFGRPSAAQGSPKLYRLCVAFLALSCISYAMPFMVCAVVCCCLPCFMWLLGFGEGSMAQAERHRGASVDTIAALPIFRFKKRLNVGSKHSANSRSSSYSNDGSSDTESSSLDGGVLVGPGDNHFERSIVGEDAACCICLGRYRDNAQLRGLPCSHHFHSECLDQWLRINACCPLCKLCVEGGKSDDRSNERNGSFAPVFEEV</sequence>
<feature type="transmembrane region" description="Helical" evidence="3">
    <location>
        <begin position="97"/>
        <end position="115"/>
    </location>
</feature>
<dbReference type="Proteomes" id="UP000825935">
    <property type="component" value="Chromosome 19"/>
</dbReference>
<keyword evidence="1" id="KW-0863">Zinc-finger</keyword>
<reference evidence="5" key="1">
    <citation type="submission" date="2021-08" db="EMBL/GenBank/DDBJ databases">
        <title>WGS assembly of Ceratopteris richardii.</title>
        <authorList>
            <person name="Marchant D.B."/>
            <person name="Chen G."/>
            <person name="Jenkins J."/>
            <person name="Shu S."/>
            <person name="Leebens-Mack J."/>
            <person name="Grimwood J."/>
            <person name="Schmutz J."/>
            <person name="Soltis P."/>
            <person name="Soltis D."/>
            <person name="Chen Z.-H."/>
        </authorList>
    </citation>
    <scope>NUCLEOTIDE SEQUENCE</scope>
    <source>
        <strain evidence="5">Whitten #5841</strain>
        <tissue evidence="5">Leaf</tissue>
    </source>
</reference>
<keyword evidence="6" id="KW-1185">Reference proteome</keyword>
<evidence type="ECO:0000256" key="1">
    <source>
        <dbReference type="PROSITE-ProRule" id="PRU00175"/>
    </source>
</evidence>
<comment type="caution">
    <text evidence="5">The sequence shown here is derived from an EMBL/GenBank/DDBJ whole genome shotgun (WGS) entry which is preliminary data.</text>
</comment>
<keyword evidence="1" id="KW-0862">Zinc</keyword>
<accession>A0A8T2SKA0</accession>
<evidence type="ECO:0000256" key="3">
    <source>
        <dbReference type="SAM" id="Phobius"/>
    </source>
</evidence>
<feature type="transmembrane region" description="Helical" evidence="3">
    <location>
        <begin position="202"/>
        <end position="220"/>
    </location>
</feature>
<feature type="transmembrane region" description="Helical" evidence="3">
    <location>
        <begin position="63"/>
        <end position="85"/>
    </location>
</feature>
<dbReference type="SMART" id="SM00184">
    <property type="entry name" value="RING"/>
    <property type="match status" value="1"/>
</dbReference>
<keyword evidence="3" id="KW-0812">Transmembrane</keyword>
<proteinExistence type="predicted"/>
<dbReference type="PROSITE" id="PS50089">
    <property type="entry name" value="ZF_RING_2"/>
    <property type="match status" value="1"/>
</dbReference>
<feature type="domain" description="RING-type" evidence="4">
    <location>
        <begin position="353"/>
        <end position="394"/>
    </location>
</feature>